<feature type="compositionally biased region" description="Polar residues" evidence="2">
    <location>
        <begin position="446"/>
        <end position="464"/>
    </location>
</feature>
<evidence type="ECO:0000313" key="3">
    <source>
        <dbReference type="EMBL" id="CBK22751.2"/>
    </source>
</evidence>
<dbReference type="OMA" id="IMQDTVE"/>
<feature type="compositionally biased region" description="Polar residues" evidence="2">
    <location>
        <begin position="308"/>
        <end position="323"/>
    </location>
</feature>
<feature type="region of interest" description="Disordered" evidence="2">
    <location>
        <begin position="183"/>
        <end position="211"/>
    </location>
</feature>
<evidence type="ECO:0000256" key="1">
    <source>
        <dbReference type="SAM" id="Coils"/>
    </source>
</evidence>
<keyword evidence="1" id="KW-0175">Coiled coil</keyword>
<dbReference type="SUPFAM" id="SSF90257">
    <property type="entry name" value="Myosin rod fragments"/>
    <property type="match status" value="1"/>
</dbReference>
<dbReference type="InParanoid" id="D8M328"/>
<dbReference type="OrthoDB" id="10607570at2759"/>
<reference evidence="3" key="1">
    <citation type="submission" date="2010-02" db="EMBL/GenBank/DDBJ databases">
        <title>Sequencing and annotation of the Blastocystis hominis genome.</title>
        <authorList>
            <person name="Wincker P."/>
        </authorList>
    </citation>
    <scope>NUCLEOTIDE SEQUENCE</scope>
    <source>
        <strain evidence="3">Singapore isolate B</strain>
    </source>
</reference>
<keyword evidence="4" id="KW-1185">Reference proteome</keyword>
<feature type="region of interest" description="Disordered" evidence="2">
    <location>
        <begin position="353"/>
        <end position="380"/>
    </location>
</feature>
<feature type="compositionally biased region" description="Polar residues" evidence="2">
    <location>
        <begin position="558"/>
        <end position="575"/>
    </location>
</feature>
<feature type="compositionally biased region" description="Low complexity" evidence="2">
    <location>
        <begin position="475"/>
        <end position="495"/>
    </location>
</feature>
<dbReference type="EMBL" id="FN668650">
    <property type="protein sequence ID" value="CBK22751.2"/>
    <property type="molecule type" value="Genomic_DNA"/>
</dbReference>
<feature type="compositionally biased region" description="Low complexity" evidence="2">
    <location>
        <begin position="183"/>
        <end position="210"/>
    </location>
</feature>
<name>D8M328_BLAHO</name>
<dbReference type="PANTHER" id="PTHR19327">
    <property type="entry name" value="GOLGIN"/>
    <property type="match status" value="1"/>
</dbReference>
<gene>
    <name evidence="3" type="ORF">GSBLH_T00002827001</name>
</gene>
<organism evidence="3">
    <name type="scientific">Blastocystis hominis</name>
    <dbReference type="NCBI Taxonomy" id="12968"/>
    <lineage>
        <taxon>Eukaryota</taxon>
        <taxon>Sar</taxon>
        <taxon>Stramenopiles</taxon>
        <taxon>Bigyra</taxon>
        <taxon>Opalozoa</taxon>
        <taxon>Opalinata</taxon>
        <taxon>Blastocystidae</taxon>
        <taxon>Blastocystis</taxon>
    </lineage>
</organism>
<dbReference type="AlphaFoldDB" id="D8M328"/>
<feature type="region of interest" description="Disordered" evidence="2">
    <location>
        <begin position="520"/>
        <end position="594"/>
    </location>
</feature>
<sequence>MSSSKKNSFLDIYVQSIQKDNAFYKEKVSSLQKEMDDLKTKNSEERKAAQQELAALKEDLSRMVKDVTTLRSQNFSLIEKLQEYEASYVPGTGSKKLKDALADCRKELRETVTKYNELVDGYDVAKEQYNSALLESNALRDETARLSKELERYQQLYQSATKELEENRQDIAVYMKENSELRQAMADQTAATAQSPSAPSSADSSDGASSLVNALRQQLQSVTAMLDSMQTRSMSSTKPDLSGSMKSAQEKLNAMSTKVNGLISTYTSDSSAQVVEMVSTVTDLRLSLLDLDSVLRSLADENRELKNKSASTAGSSQLLQRATTAEKKLQETQEQVKELSATVVQLSNERNRLQAEAEEKSSSARNTSKERELERRADEAERKVIELSTRTSTYEKRVNEISRRASAAEKQVQDLTAQLRSVTQERDLLKQKASSSSEASRVNSAQQSELQKQVQDLNAQLRSMTQERDSWKLKASNSSASSRANSAQQSELQKQLQEKDNYINQLRDSVMRLEKEIEEIQQNPPIPPIPDDFSLPRDSFAPQLDDADASFGRYGQFDQPSQPSQFDSYSNSNVPSMDAGGAAQSAEPAYVEADSSEDAVATVLQQMIEDPSSFNLDTIDDVSFPDCDFNDGHMELFTRFIRENDFPSLVQIDLSRLGWGAN</sequence>
<protein>
    <submittedName>
        <fullName evidence="3">Uncharacterized protein</fullName>
    </submittedName>
</protein>
<dbReference type="RefSeq" id="XP_012896799.1">
    <property type="nucleotide sequence ID" value="XM_013041345.1"/>
</dbReference>
<evidence type="ECO:0000256" key="2">
    <source>
        <dbReference type="SAM" id="MobiDB-lite"/>
    </source>
</evidence>
<feature type="region of interest" description="Disordered" evidence="2">
    <location>
        <begin position="426"/>
        <end position="497"/>
    </location>
</feature>
<proteinExistence type="predicted"/>
<feature type="coiled-coil region" evidence="1">
    <location>
        <begin position="14"/>
        <end position="73"/>
    </location>
</feature>
<dbReference type="Proteomes" id="UP000008312">
    <property type="component" value="Unassembled WGS sequence"/>
</dbReference>
<feature type="region of interest" description="Disordered" evidence="2">
    <location>
        <begin position="304"/>
        <end position="324"/>
    </location>
</feature>
<feature type="compositionally biased region" description="Low complexity" evidence="2">
    <location>
        <begin position="433"/>
        <end position="445"/>
    </location>
</feature>
<dbReference type="PANTHER" id="PTHR19327:SF0">
    <property type="entry name" value="GOLGIN SUBFAMILY A MEMBER 4"/>
    <property type="match status" value="1"/>
</dbReference>
<evidence type="ECO:0000313" key="4">
    <source>
        <dbReference type="Proteomes" id="UP000008312"/>
    </source>
</evidence>
<accession>D8M328</accession>
<dbReference type="GeneID" id="24919967"/>